<dbReference type="SUPFAM" id="SSF48008">
    <property type="entry name" value="GntR ligand-binding domain-like"/>
    <property type="match status" value="1"/>
</dbReference>
<comment type="caution">
    <text evidence="5">The sequence shown here is derived from an EMBL/GenBank/DDBJ whole genome shotgun (WGS) entry which is preliminary data.</text>
</comment>
<evidence type="ECO:0000313" key="5">
    <source>
        <dbReference type="EMBL" id="OLF06682.1"/>
    </source>
</evidence>
<dbReference type="CDD" id="cd07377">
    <property type="entry name" value="WHTH_GntR"/>
    <property type="match status" value="1"/>
</dbReference>
<dbReference type="OrthoDB" id="3172099at2"/>
<dbReference type="SUPFAM" id="SSF46785">
    <property type="entry name" value="Winged helix' DNA-binding domain"/>
    <property type="match status" value="1"/>
</dbReference>
<accession>A0A7Z1AV08</accession>
<dbReference type="Gene3D" id="1.20.120.530">
    <property type="entry name" value="GntR ligand-binding domain-like"/>
    <property type="match status" value="1"/>
</dbReference>
<dbReference type="PANTHER" id="PTHR43537:SF5">
    <property type="entry name" value="UXU OPERON TRANSCRIPTIONAL REGULATOR"/>
    <property type="match status" value="1"/>
</dbReference>
<dbReference type="PROSITE" id="PS50949">
    <property type="entry name" value="HTH_GNTR"/>
    <property type="match status" value="1"/>
</dbReference>
<gene>
    <name evidence="5" type="ORF">BLA60_30950</name>
</gene>
<keyword evidence="3" id="KW-0804">Transcription</keyword>
<proteinExistence type="predicted"/>
<evidence type="ECO:0000256" key="2">
    <source>
        <dbReference type="ARBA" id="ARBA00023125"/>
    </source>
</evidence>
<dbReference type="Pfam" id="PF07729">
    <property type="entry name" value="FCD"/>
    <property type="match status" value="1"/>
</dbReference>
<evidence type="ECO:0000256" key="3">
    <source>
        <dbReference type="ARBA" id="ARBA00023163"/>
    </source>
</evidence>
<dbReference type="InterPro" id="IPR000524">
    <property type="entry name" value="Tscrpt_reg_HTH_GntR"/>
</dbReference>
<dbReference type="PANTHER" id="PTHR43537">
    <property type="entry name" value="TRANSCRIPTIONAL REGULATOR, GNTR FAMILY"/>
    <property type="match status" value="1"/>
</dbReference>
<dbReference type="InterPro" id="IPR008920">
    <property type="entry name" value="TF_FadR/GntR_C"/>
</dbReference>
<evidence type="ECO:0000313" key="6">
    <source>
        <dbReference type="Proteomes" id="UP000185696"/>
    </source>
</evidence>
<organism evidence="5 6">
    <name type="scientific">Actinophytocola xinjiangensis</name>
    <dbReference type="NCBI Taxonomy" id="485602"/>
    <lineage>
        <taxon>Bacteria</taxon>
        <taxon>Bacillati</taxon>
        <taxon>Actinomycetota</taxon>
        <taxon>Actinomycetes</taxon>
        <taxon>Pseudonocardiales</taxon>
        <taxon>Pseudonocardiaceae</taxon>
    </lineage>
</organism>
<name>A0A7Z1AV08_9PSEU</name>
<dbReference type="Gene3D" id="1.10.10.10">
    <property type="entry name" value="Winged helix-like DNA-binding domain superfamily/Winged helix DNA-binding domain"/>
    <property type="match status" value="1"/>
</dbReference>
<evidence type="ECO:0000259" key="4">
    <source>
        <dbReference type="PROSITE" id="PS50949"/>
    </source>
</evidence>
<dbReference type="PRINTS" id="PR00035">
    <property type="entry name" value="HTHGNTR"/>
</dbReference>
<dbReference type="GO" id="GO:0003677">
    <property type="term" value="F:DNA binding"/>
    <property type="evidence" value="ECO:0007669"/>
    <property type="project" value="UniProtKB-KW"/>
</dbReference>
<dbReference type="InterPro" id="IPR036388">
    <property type="entry name" value="WH-like_DNA-bd_sf"/>
</dbReference>
<keyword evidence="1" id="KW-0805">Transcription regulation</keyword>
<dbReference type="SMART" id="SM00345">
    <property type="entry name" value="HTH_GNTR"/>
    <property type="match status" value="1"/>
</dbReference>
<keyword evidence="6" id="KW-1185">Reference proteome</keyword>
<dbReference type="GO" id="GO:0003700">
    <property type="term" value="F:DNA-binding transcription factor activity"/>
    <property type="evidence" value="ECO:0007669"/>
    <property type="project" value="InterPro"/>
</dbReference>
<sequence>MAERGAGAIRNGPRRLNTPTVAEAIASELRARILDGDLTDGAELPTEAVLLEQFPASRPSLREAFRILETEGLLSVRRGKRGGTVISHPTADTAAYHVGLLVHSRGTTLEDLATARHLLEPLCAELAARRRDHVSVGRELGALSAAEAEQLDDGVAFTTRASEFHERLVMAAGNETLQILAGILESIWNTQELSWAQSAVDEGKYPAVKLRRDAVRAHQRISQAIEAGDPDEAVRVTRAHLKATSRYVAAHGGRVRILDDYGGRRHRTS</sequence>
<dbReference type="AlphaFoldDB" id="A0A7Z1AV08"/>
<dbReference type="InterPro" id="IPR036390">
    <property type="entry name" value="WH_DNA-bd_sf"/>
</dbReference>
<protein>
    <recommendedName>
        <fullName evidence="4">HTH gntR-type domain-containing protein</fullName>
    </recommendedName>
</protein>
<dbReference type="Proteomes" id="UP000185696">
    <property type="component" value="Unassembled WGS sequence"/>
</dbReference>
<reference evidence="5 6" key="1">
    <citation type="submission" date="2016-12" db="EMBL/GenBank/DDBJ databases">
        <title>The draft genome sequence of Actinophytocola xinjiangensis.</title>
        <authorList>
            <person name="Wang W."/>
            <person name="Yuan L."/>
        </authorList>
    </citation>
    <scope>NUCLEOTIDE SEQUENCE [LARGE SCALE GENOMIC DNA]</scope>
    <source>
        <strain evidence="5 6">CGMCC 4.4663</strain>
    </source>
</reference>
<keyword evidence="2" id="KW-0238">DNA-binding</keyword>
<dbReference type="InterPro" id="IPR011711">
    <property type="entry name" value="GntR_C"/>
</dbReference>
<dbReference type="SMART" id="SM00895">
    <property type="entry name" value="FCD"/>
    <property type="match status" value="1"/>
</dbReference>
<dbReference type="Pfam" id="PF00392">
    <property type="entry name" value="GntR"/>
    <property type="match status" value="1"/>
</dbReference>
<feature type="domain" description="HTH gntR-type" evidence="4">
    <location>
        <begin position="19"/>
        <end position="89"/>
    </location>
</feature>
<evidence type="ECO:0000256" key="1">
    <source>
        <dbReference type="ARBA" id="ARBA00023015"/>
    </source>
</evidence>
<dbReference type="EMBL" id="MSIF01000020">
    <property type="protein sequence ID" value="OLF06682.1"/>
    <property type="molecule type" value="Genomic_DNA"/>
</dbReference>